<accession>A0A411Z393</accession>
<protein>
    <submittedName>
        <fullName evidence="1">Amino acid synthesis family protein</fullName>
    </submittedName>
</protein>
<dbReference type="InterPro" id="IPR009569">
    <property type="entry name" value="AA_synth_put"/>
</dbReference>
<dbReference type="Proteomes" id="UP000284547">
    <property type="component" value="Unassembled WGS sequence"/>
</dbReference>
<dbReference type="OrthoDB" id="9803312at2"/>
<evidence type="ECO:0000313" key="1">
    <source>
        <dbReference type="EMBL" id="RGP37556.1"/>
    </source>
</evidence>
<dbReference type="Gene3D" id="3.30.1330.110">
    <property type="entry name" value="BB2672"/>
    <property type="match status" value="1"/>
</dbReference>
<gene>
    <name evidence="1" type="ORF">D1012_10170</name>
</gene>
<dbReference type="AlphaFoldDB" id="A0A411Z393"/>
<proteinExistence type="predicted"/>
<organism evidence="1 2">
    <name type="scientific">Pseudotabrizicola alkalilacus</name>
    <dbReference type="NCBI Taxonomy" id="2305252"/>
    <lineage>
        <taxon>Bacteria</taxon>
        <taxon>Pseudomonadati</taxon>
        <taxon>Pseudomonadota</taxon>
        <taxon>Alphaproteobacteria</taxon>
        <taxon>Rhodobacterales</taxon>
        <taxon>Paracoccaceae</taxon>
        <taxon>Pseudotabrizicola</taxon>
    </lineage>
</organism>
<dbReference type="InterPro" id="IPR035936">
    <property type="entry name" value="BB2672"/>
</dbReference>
<dbReference type="Pfam" id="PF06684">
    <property type="entry name" value="AA_synth"/>
    <property type="match status" value="1"/>
</dbReference>
<dbReference type="RefSeq" id="WP_118151714.1">
    <property type="nucleotide sequence ID" value="NZ_QWEY01000004.1"/>
</dbReference>
<dbReference type="SUPFAM" id="SSF160519">
    <property type="entry name" value="BB2672-like"/>
    <property type="match status" value="1"/>
</dbReference>
<keyword evidence="2" id="KW-1185">Reference proteome</keyword>
<reference evidence="1 2" key="1">
    <citation type="submission" date="2018-08" db="EMBL/GenBank/DDBJ databases">
        <title>Flavobacterium tibetense sp. nov., isolated from a wetland YonghuCo on Tibetan Plateau.</title>
        <authorList>
            <person name="Phurbu D."/>
            <person name="Lu H."/>
            <person name="Xing P."/>
        </authorList>
    </citation>
    <scope>NUCLEOTIDE SEQUENCE [LARGE SCALE GENOMIC DNA]</scope>
    <source>
        <strain evidence="1 2">DJC</strain>
    </source>
</reference>
<evidence type="ECO:0000313" key="2">
    <source>
        <dbReference type="Proteomes" id="UP000284547"/>
    </source>
</evidence>
<dbReference type="EMBL" id="QWEY01000004">
    <property type="protein sequence ID" value="RGP37556.1"/>
    <property type="molecule type" value="Genomic_DNA"/>
</dbReference>
<sequence length="198" mass="20800">MSDVAAPEFTIRKITIQIEEILHEGGPLAATPVLRGAVYAICANPFAGRYEENLGPATDALKPLALLLTDRLVTAMGGRDGIDAYGKGAIVGEAGESEHGAIWHVAGGYGMRERLGECRAIVPSAMKVGGMGSTLDIPLGHLNAAYVRSRFDVITVACEDAPRSGEVLFALAMARGGRVHSRSGGLEMDQVKGEDGLR</sequence>
<name>A0A411Z393_9RHOB</name>
<comment type="caution">
    <text evidence="1">The sequence shown here is derived from an EMBL/GenBank/DDBJ whole genome shotgun (WGS) entry which is preliminary data.</text>
</comment>